<comment type="caution">
    <text evidence="1">The sequence shown here is derived from an EMBL/GenBank/DDBJ whole genome shotgun (WGS) entry which is preliminary data.</text>
</comment>
<keyword evidence="2" id="KW-1185">Reference proteome</keyword>
<evidence type="ECO:0000313" key="2">
    <source>
        <dbReference type="Proteomes" id="UP000449846"/>
    </source>
</evidence>
<organism evidence="1 2">
    <name type="scientific">Paracoccus litorisediminis</name>
    <dbReference type="NCBI Taxonomy" id="2006130"/>
    <lineage>
        <taxon>Bacteria</taxon>
        <taxon>Pseudomonadati</taxon>
        <taxon>Pseudomonadota</taxon>
        <taxon>Alphaproteobacteria</taxon>
        <taxon>Rhodobacterales</taxon>
        <taxon>Paracoccaceae</taxon>
        <taxon>Paracoccus</taxon>
    </lineage>
</organism>
<proteinExistence type="predicted"/>
<reference evidence="1 2" key="1">
    <citation type="submission" date="2019-11" db="EMBL/GenBank/DDBJ databases">
        <authorList>
            <person name="Dong K."/>
        </authorList>
    </citation>
    <scope>NUCLEOTIDE SEQUENCE [LARGE SCALE GENOMIC DNA]</scope>
    <source>
        <strain evidence="1 2">NBRC 112902</strain>
    </source>
</reference>
<dbReference type="EMBL" id="WMIG01000001">
    <property type="protein sequence ID" value="MTH57631.1"/>
    <property type="molecule type" value="Genomic_DNA"/>
</dbReference>
<name>A0A844HIL1_9RHOB</name>
<accession>A0A844HIL1</accession>
<evidence type="ECO:0000313" key="1">
    <source>
        <dbReference type="EMBL" id="MTH57631.1"/>
    </source>
</evidence>
<gene>
    <name evidence="1" type="ORF">GL300_00225</name>
</gene>
<protein>
    <submittedName>
        <fullName evidence="1">Uncharacterized protein</fullName>
    </submittedName>
</protein>
<dbReference type="Proteomes" id="UP000449846">
    <property type="component" value="Unassembled WGS sequence"/>
</dbReference>
<sequence length="65" mass="7470">MRKTAVLTDALTGITAFYHSPPWHLEAIKQHTTCTIVILSNEDGTRRLIPIKPETQDVHKRFANW</sequence>
<dbReference type="AlphaFoldDB" id="A0A844HIL1"/>